<accession>A0A2U8E787</accession>
<keyword evidence="1" id="KW-0378">Hydrolase</keyword>
<dbReference type="EMBL" id="CP023004">
    <property type="protein sequence ID" value="AWI10595.1"/>
    <property type="molecule type" value="Genomic_DNA"/>
</dbReference>
<dbReference type="Pfam" id="PF04371">
    <property type="entry name" value="PAD_porph"/>
    <property type="match status" value="1"/>
</dbReference>
<dbReference type="Proteomes" id="UP000244896">
    <property type="component" value="Chromosome"/>
</dbReference>
<gene>
    <name evidence="2" type="ORF">CKA38_07935</name>
</gene>
<reference evidence="2 3" key="1">
    <citation type="journal article" date="2018" name="Syst. Appl. Microbiol.">
        <title>Ereboglobus luteus gen. nov. sp. nov. from cockroach guts, and new insights into the oxygen relationship of the genera Opitutus and Didymococcus (Verrucomicrobia: Opitutaceae).</title>
        <authorList>
            <person name="Tegtmeier D."/>
            <person name="Belitz A."/>
            <person name="Radek R."/>
            <person name="Heimerl T."/>
            <person name="Brune A."/>
        </authorList>
    </citation>
    <scope>NUCLEOTIDE SEQUENCE [LARGE SCALE GENOMIC DNA]</scope>
    <source>
        <strain evidence="2 3">Ho45</strain>
    </source>
</reference>
<dbReference type="PANTHER" id="PTHR31377">
    <property type="entry name" value="AGMATINE DEIMINASE-RELATED"/>
    <property type="match status" value="1"/>
</dbReference>
<protein>
    <submittedName>
        <fullName evidence="2">Agmatine deiminase</fullName>
    </submittedName>
</protein>
<dbReference type="GO" id="GO:0004668">
    <property type="term" value="F:protein-arginine deiminase activity"/>
    <property type="evidence" value="ECO:0007669"/>
    <property type="project" value="InterPro"/>
</dbReference>
<dbReference type="Gene3D" id="3.75.10.10">
    <property type="entry name" value="L-arginine/glycine Amidinotransferase, Chain A"/>
    <property type="match status" value="1"/>
</dbReference>
<dbReference type="KEGG" id="elut:CKA38_07935"/>
<proteinExistence type="predicted"/>
<dbReference type="SUPFAM" id="SSF55909">
    <property type="entry name" value="Pentein"/>
    <property type="match status" value="1"/>
</dbReference>
<keyword evidence="3" id="KW-1185">Reference proteome</keyword>
<dbReference type="GO" id="GO:0009446">
    <property type="term" value="P:putrescine biosynthetic process"/>
    <property type="evidence" value="ECO:0007669"/>
    <property type="project" value="InterPro"/>
</dbReference>
<dbReference type="InterPro" id="IPR007466">
    <property type="entry name" value="Peptidyl-Arg-deiminase_porph"/>
</dbReference>
<sequence>MPAEWEPQDAVWLSWPHKRASWPGQFRPIPYVFAQIVALISYRENVRINCAAALQPRAKKLCDRAGADMSRVFFYNHPTNDAWCRDHGPIFVKNDRTGEVAVTDWMHNAWGGKYPPYDLDNTIPPLVARKLKMRRFVKNVVLEGGSIDVNGKGLLLTSEQCLLNKNRNPQLTREQIEQNLRDYLGVSTILWVGDGIVGDDTDGHIDDITRFYKPNGFITVVEPNKRDANHAILAENTERLRSMRTPSGKKFDIVELPMPKPFAFQGQRVPASYANFLIINDAVLVPTFRQPKRDGAACEIIAGCFPDREIVPVDCYELIWGLGTLHCISQQQPA</sequence>
<name>A0A2U8E787_9BACT</name>
<dbReference type="AlphaFoldDB" id="A0A2U8E787"/>
<dbReference type="PANTHER" id="PTHR31377:SF0">
    <property type="entry name" value="AGMATINE DEIMINASE-RELATED"/>
    <property type="match status" value="1"/>
</dbReference>
<dbReference type="OrthoDB" id="9808013at2"/>
<evidence type="ECO:0000256" key="1">
    <source>
        <dbReference type="ARBA" id="ARBA00022801"/>
    </source>
</evidence>
<organism evidence="2 3">
    <name type="scientific">Ereboglobus luteus</name>
    <dbReference type="NCBI Taxonomy" id="1796921"/>
    <lineage>
        <taxon>Bacteria</taxon>
        <taxon>Pseudomonadati</taxon>
        <taxon>Verrucomicrobiota</taxon>
        <taxon>Opitutia</taxon>
        <taxon>Opitutales</taxon>
        <taxon>Opitutaceae</taxon>
        <taxon>Ereboglobus</taxon>
    </lineage>
</organism>
<dbReference type="GO" id="GO:0047632">
    <property type="term" value="F:agmatine deiminase activity"/>
    <property type="evidence" value="ECO:0007669"/>
    <property type="project" value="TreeGrafter"/>
</dbReference>
<evidence type="ECO:0000313" key="2">
    <source>
        <dbReference type="EMBL" id="AWI10595.1"/>
    </source>
</evidence>
<evidence type="ECO:0000313" key="3">
    <source>
        <dbReference type="Proteomes" id="UP000244896"/>
    </source>
</evidence>
<dbReference type="RefSeq" id="WP_108826495.1">
    <property type="nucleotide sequence ID" value="NZ_CP023004.1"/>
</dbReference>